<name>A0A1I5B0X7_9HYPH</name>
<accession>A0A1I5B0X7</accession>
<reference evidence="2 3" key="1">
    <citation type="submission" date="2016-10" db="EMBL/GenBank/DDBJ databases">
        <authorList>
            <person name="de Groot N.N."/>
        </authorList>
    </citation>
    <scope>NUCLEOTIDE SEQUENCE [LARGE SCALE GENOMIC DNA]</scope>
    <source>
        <strain evidence="2 3">CGMCC 1.9157</strain>
    </source>
</reference>
<feature type="domain" description="DUF6898" evidence="1">
    <location>
        <begin position="6"/>
        <end position="60"/>
    </location>
</feature>
<keyword evidence="3" id="KW-1185">Reference proteome</keyword>
<organism evidence="2 3">
    <name type="scientific">Cohaesibacter marisflavi</name>
    <dbReference type="NCBI Taxonomy" id="655353"/>
    <lineage>
        <taxon>Bacteria</taxon>
        <taxon>Pseudomonadati</taxon>
        <taxon>Pseudomonadota</taxon>
        <taxon>Alphaproteobacteria</taxon>
        <taxon>Hyphomicrobiales</taxon>
        <taxon>Cohaesibacteraceae</taxon>
    </lineage>
</organism>
<dbReference type="EMBL" id="FOVR01000001">
    <property type="protein sequence ID" value="SFN68365.1"/>
    <property type="molecule type" value="Genomic_DNA"/>
</dbReference>
<dbReference type="STRING" id="655353.SAMN04488056_101679"/>
<dbReference type="AlphaFoldDB" id="A0A1I5B0X7"/>
<evidence type="ECO:0000313" key="3">
    <source>
        <dbReference type="Proteomes" id="UP000199236"/>
    </source>
</evidence>
<dbReference type="InterPro" id="IPR054193">
    <property type="entry name" value="DUF6898"/>
</dbReference>
<evidence type="ECO:0000313" key="2">
    <source>
        <dbReference type="EMBL" id="SFN68365.1"/>
    </source>
</evidence>
<dbReference type="Proteomes" id="UP000199236">
    <property type="component" value="Unassembled WGS sequence"/>
</dbReference>
<protein>
    <recommendedName>
        <fullName evidence="1">DUF6898 domain-containing protein</fullName>
    </recommendedName>
</protein>
<evidence type="ECO:0000259" key="1">
    <source>
        <dbReference type="Pfam" id="PF21839"/>
    </source>
</evidence>
<sequence>MSQPKPGEIYIEFTVIGQQVKAVAVDATTGVEVSVFGPTSVSKQDLQNLAVRKLKRRLEQLGNG</sequence>
<gene>
    <name evidence="2" type="ORF">SAMN04488056_101679</name>
</gene>
<dbReference type="RefSeq" id="WP_090068796.1">
    <property type="nucleotide sequence ID" value="NZ_FOVR01000001.1"/>
</dbReference>
<dbReference type="Pfam" id="PF21839">
    <property type="entry name" value="DUF6898"/>
    <property type="match status" value="1"/>
</dbReference>
<proteinExistence type="predicted"/>
<dbReference type="OrthoDB" id="8454594at2"/>